<feature type="transmembrane region" description="Helical" evidence="12">
    <location>
        <begin position="441"/>
        <end position="462"/>
    </location>
</feature>
<dbReference type="InterPro" id="IPR024194">
    <property type="entry name" value="Ac/AlaTfrase_AlgI/DltB"/>
</dbReference>
<comment type="pathway">
    <text evidence="2 11">Glycan biosynthesis; alginate biosynthesis.</text>
</comment>
<dbReference type="UniPathway" id="UPA00286"/>
<keyword evidence="6 11" id="KW-0812">Transmembrane</keyword>
<dbReference type="OrthoDB" id="139172at2"/>
<comment type="subcellular location">
    <subcellularLocation>
        <location evidence="1">Cell inner membrane</location>
        <topology evidence="1">Multi-pass membrane protein</topology>
    </subcellularLocation>
</comment>
<feature type="transmembrane region" description="Helical" evidence="12">
    <location>
        <begin position="194"/>
        <end position="215"/>
    </location>
</feature>
<evidence type="ECO:0000256" key="1">
    <source>
        <dbReference type="ARBA" id="ARBA00004429"/>
    </source>
</evidence>
<keyword evidence="4 11" id="KW-1003">Cell membrane</keyword>
<keyword evidence="8 12" id="KW-1133">Transmembrane helix</keyword>
<evidence type="ECO:0000256" key="10">
    <source>
        <dbReference type="ARBA" id="ARBA00023315"/>
    </source>
</evidence>
<comment type="similarity">
    <text evidence="3 11">Belongs to the membrane-bound acyltransferase family.</text>
</comment>
<dbReference type="PANTHER" id="PTHR13285:SF23">
    <property type="entry name" value="TEICHOIC ACID D-ALANYLTRANSFERASE"/>
    <property type="match status" value="1"/>
</dbReference>
<dbReference type="InterPro" id="IPR028362">
    <property type="entry name" value="AlgI"/>
</dbReference>
<dbReference type="GO" id="GO:0005886">
    <property type="term" value="C:plasma membrane"/>
    <property type="evidence" value="ECO:0007669"/>
    <property type="project" value="UniProtKB-SubCell"/>
</dbReference>
<evidence type="ECO:0000256" key="12">
    <source>
        <dbReference type="SAM" id="Phobius"/>
    </source>
</evidence>
<feature type="transmembrane region" description="Helical" evidence="12">
    <location>
        <begin position="366"/>
        <end position="383"/>
    </location>
</feature>
<evidence type="ECO:0000256" key="5">
    <source>
        <dbReference type="ARBA" id="ARBA00022679"/>
    </source>
</evidence>
<keyword evidence="5 11" id="KW-0808">Transferase</keyword>
<gene>
    <name evidence="13" type="ORF">EV696_104236</name>
</gene>
<evidence type="ECO:0000256" key="3">
    <source>
        <dbReference type="ARBA" id="ARBA00010323"/>
    </source>
</evidence>
<keyword evidence="14" id="KW-1185">Reference proteome</keyword>
<evidence type="ECO:0000256" key="8">
    <source>
        <dbReference type="ARBA" id="ARBA00022989"/>
    </source>
</evidence>
<sequence>MIFNSLEFVLFFPLVLLLFSAVYQRERTRDLLLLVISYLFYMAWYWEYAGLIAFSTFVDYFVARRIGASEDPRQRKFWLIVSLFVNLGVLAVFKYFNFFAEVSVNLIDVFGWQLNLPRSELLLPVGISFYTFQSLSYTIDVYRRQIPVEHNFSKFALYVSFFPQLVAGPIVRAADFLPQLRRPLQVTRAQFDGGLALMFIGLFKKVIIADTLGVLAVDAVFANPSQYSSVDLLLGIYAYAFQIYGDFSGYSDMAIGAAAMLGFTLPLNFNRPYLAQNIRDFWTRWHISLSSWLKDYLYISLGGNRGGKWLTMRNLMITMLLGGLWHGAALNFILWGGYHGVLLAFSRQQDRHAEVGSFWRTWRNRIITFHLVCFGWLMFRISDWSHFVDYLQGLAALTGGSQLHHYVPLVILLAAVMHVLPKARIDADILTRLPRWTQAGVYSLLLLLAVGFTLDAPAFIYFQF</sequence>
<evidence type="ECO:0000313" key="14">
    <source>
        <dbReference type="Proteomes" id="UP000295375"/>
    </source>
</evidence>
<comment type="caution">
    <text evidence="13">The sequence shown here is derived from an EMBL/GenBank/DDBJ whole genome shotgun (WGS) entry which is preliminary data.</text>
</comment>
<proteinExistence type="inferred from homology"/>
<feature type="transmembrane region" description="Helical" evidence="12">
    <location>
        <begin position="77"/>
        <end position="96"/>
    </location>
</feature>
<dbReference type="EMBL" id="SNYM01000004">
    <property type="protein sequence ID" value="TDQ49530.1"/>
    <property type="molecule type" value="Genomic_DNA"/>
</dbReference>
<reference evidence="13 14" key="1">
    <citation type="submission" date="2019-03" db="EMBL/GenBank/DDBJ databases">
        <title>Genomic Encyclopedia of Type Strains, Phase IV (KMG-IV): sequencing the most valuable type-strain genomes for metagenomic binning, comparative biology and taxonomic classification.</title>
        <authorList>
            <person name="Goeker M."/>
        </authorList>
    </citation>
    <scope>NUCLEOTIDE SEQUENCE [LARGE SCALE GENOMIC DNA]</scope>
    <source>
        <strain evidence="13 14">DSM 103792</strain>
    </source>
</reference>
<evidence type="ECO:0000256" key="2">
    <source>
        <dbReference type="ARBA" id="ARBA00005182"/>
    </source>
</evidence>
<evidence type="ECO:0000256" key="7">
    <source>
        <dbReference type="ARBA" id="ARBA00022841"/>
    </source>
</evidence>
<feature type="transmembrane region" description="Helical" evidence="12">
    <location>
        <begin position="319"/>
        <end position="345"/>
    </location>
</feature>
<dbReference type="Proteomes" id="UP000295375">
    <property type="component" value="Unassembled WGS sequence"/>
</dbReference>
<protein>
    <recommendedName>
        <fullName evidence="11">Probable alginate O-acetylase</fullName>
        <ecNumber evidence="11">2.3.1.-</ecNumber>
    </recommendedName>
</protein>
<dbReference type="AlphaFoldDB" id="A0A4R6UQK6"/>
<keyword evidence="7 11" id="KW-0016">Alginate biosynthesis</keyword>
<evidence type="ECO:0000256" key="9">
    <source>
        <dbReference type="ARBA" id="ARBA00023136"/>
    </source>
</evidence>
<organism evidence="13 14">
    <name type="scientific">Permianibacter aggregans</name>
    <dbReference type="NCBI Taxonomy" id="1510150"/>
    <lineage>
        <taxon>Bacteria</taxon>
        <taxon>Pseudomonadati</taxon>
        <taxon>Pseudomonadota</taxon>
        <taxon>Gammaproteobacteria</taxon>
        <taxon>Pseudomonadales</taxon>
        <taxon>Pseudomonadaceae</taxon>
        <taxon>Permianibacter</taxon>
    </lineage>
</organism>
<feature type="transmembrane region" description="Helical" evidence="12">
    <location>
        <begin position="250"/>
        <end position="269"/>
    </location>
</feature>
<keyword evidence="10 11" id="KW-0012">Acyltransferase</keyword>
<feature type="transmembrane region" description="Helical" evidence="12">
    <location>
        <begin position="281"/>
        <end position="299"/>
    </location>
</feature>
<feature type="transmembrane region" description="Helical" evidence="12">
    <location>
        <begin position="34"/>
        <end position="57"/>
    </location>
</feature>
<dbReference type="GO" id="GO:0016746">
    <property type="term" value="F:acyltransferase activity"/>
    <property type="evidence" value="ECO:0007669"/>
    <property type="project" value="UniProtKB-KW"/>
</dbReference>
<dbReference type="EC" id="2.3.1.-" evidence="11"/>
<evidence type="ECO:0000256" key="6">
    <source>
        <dbReference type="ARBA" id="ARBA00022692"/>
    </source>
</evidence>
<dbReference type="PIRSF" id="PIRSF016636">
    <property type="entry name" value="AlgI_DltB"/>
    <property type="match status" value="1"/>
</dbReference>
<dbReference type="InterPro" id="IPR051085">
    <property type="entry name" value="MB_O-acyltransferase"/>
</dbReference>
<feature type="transmembrane region" description="Helical" evidence="12">
    <location>
        <begin position="403"/>
        <end position="420"/>
    </location>
</feature>
<dbReference type="GO" id="GO:0042121">
    <property type="term" value="P:alginic acid biosynthetic process"/>
    <property type="evidence" value="ECO:0007669"/>
    <property type="project" value="UniProtKB-UniRule"/>
</dbReference>
<evidence type="ECO:0000256" key="11">
    <source>
        <dbReference type="PIRNR" id="PIRNR016636"/>
    </source>
</evidence>
<keyword evidence="11" id="KW-0997">Cell inner membrane</keyword>
<dbReference type="PANTHER" id="PTHR13285">
    <property type="entry name" value="ACYLTRANSFERASE"/>
    <property type="match status" value="1"/>
</dbReference>
<dbReference type="RefSeq" id="WP_133589199.1">
    <property type="nucleotide sequence ID" value="NZ_CP037953.1"/>
</dbReference>
<dbReference type="Pfam" id="PF03062">
    <property type="entry name" value="MBOAT"/>
    <property type="match status" value="1"/>
</dbReference>
<dbReference type="PIRSF" id="PIRSF500217">
    <property type="entry name" value="AlgI"/>
    <property type="match status" value="1"/>
</dbReference>
<dbReference type="InterPro" id="IPR004299">
    <property type="entry name" value="MBOAT_fam"/>
</dbReference>
<evidence type="ECO:0000313" key="13">
    <source>
        <dbReference type="EMBL" id="TDQ49530.1"/>
    </source>
</evidence>
<name>A0A4R6UQK6_9GAMM</name>
<evidence type="ECO:0000256" key="4">
    <source>
        <dbReference type="ARBA" id="ARBA00022475"/>
    </source>
</evidence>
<accession>A0A4R6UQK6</accession>
<keyword evidence="9 11" id="KW-0472">Membrane</keyword>